<dbReference type="InterPro" id="IPR036396">
    <property type="entry name" value="Cyt_P450_sf"/>
</dbReference>
<dbReference type="InterPro" id="IPR008072">
    <property type="entry name" value="Cyt_P450_E_CYP3A"/>
</dbReference>
<reference evidence="16 17" key="1">
    <citation type="journal article" date="2010" name="Science">
        <title>Genomic comparison of the ants Camponotus floridanus and Harpegnathos saltator.</title>
        <authorList>
            <person name="Bonasio R."/>
            <person name="Zhang G."/>
            <person name="Ye C."/>
            <person name="Mutti N.S."/>
            <person name="Fang X."/>
            <person name="Qin N."/>
            <person name="Donahue G."/>
            <person name="Yang P."/>
            <person name="Li Q."/>
            <person name="Li C."/>
            <person name="Zhang P."/>
            <person name="Huang Z."/>
            <person name="Berger S.L."/>
            <person name="Reinberg D."/>
            <person name="Wang J."/>
            <person name="Liebig J."/>
        </authorList>
    </citation>
    <scope>NUCLEOTIDE SEQUENCE [LARGE SCALE GENOMIC DNA]</scope>
    <source>
        <strain evidence="17">C129</strain>
    </source>
</reference>
<comment type="subcellular location">
    <subcellularLocation>
        <location evidence="3">Endoplasmic reticulum membrane</location>
        <topology evidence="3">Peripheral membrane protein</topology>
    </subcellularLocation>
    <subcellularLocation>
        <location evidence="2">Microsome membrane</location>
        <topology evidence="2">Peripheral membrane protein</topology>
    </subcellularLocation>
</comment>
<dbReference type="OrthoDB" id="2789670at2759"/>
<keyword evidence="12 15" id="KW-0472">Membrane</keyword>
<evidence type="ECO:0000256" key="1">
    <source>
        <dbReference type="ARBA" id="ARBA00001971"/>
    </source>
</evidence>
<dbReference type="PANTHER" id="PTHR24292">
    <property type="entry name" value="CYTOCHROME P450"/>
    <property type="match status" value="1"/>
</dbReference>
<dbReference type="FunFam" id="1.10.630.10:FF:000042">
    <property type="entry name" value="Cytochrome P450"/>
    <property type="match status" value="1"/>
</dbReference>
<dbReference type="Proteomes" id="UP000000311">
    <property type="component" value="Unassembled WGS sequence"/>
</dbReference>
<comment type="cofactor">
    <cofactor evidence="1 13">
        <name>heme</name>
        <dbReference type="ChEBI" id="CHEBI:30413"/>
    </cofactor>
</comment>
<protein>
    <submittedName>
        <fullName evidence="16">Cytochrome P450 9e2</fullName>
    </submittedName>
</protein>
<dbReference type="EMBL" id="GL442284">
    <property type="protein sequence ID" value="EFN63656.1"/>
    <property type="molecule type" value="Genomic_DNA"/>
</dbReference>
<evidence type="ECO:0000256" key="13">
    <source>
        <dbReference type="PIRSR" id="PIRSR602402-1"/>
    </source>
</evidence>
<evidence type="ECO:0000256" key="15">
    <source>
        <dbReference type="SAM" id="Phobius"/>
    </source>
</evidence>
<dbReference type="InterPro" id="IPR017972">
    <property type="entry name" value="Cyt_P450_CS"/>
</dbReference>
<dbReference type="Pfam" id="PF00067">
    <property type="entry name" value="p450"/>
    <property type="match status" value="1"/>
</dbReference>
<keyword evidence="5 13" id="KW-0349">Heme</keyword>
<dbReference type="PRINTS" id="PR01689">
    <property type="entry name" value="EP450IICYP3A"/>
</dbReference>
<evidence type="ECO:0000256" key="8">
    <source>
        <dbReference type="ARBA" id="ARBA00022848"/>
    </source>
</evidence>
<organism evidence="17">
    <name type="scientific">Camponotus floridanus</name>
    <name type="common">Florida carpenter ant</name>
    <dbReference type="NCBI Taxonomy" id="104421"/>
    <lineage>
        <taxon>Eukaryota</taxon>
        <taxon>Metazoa</taxon>
        <taxon>Ecdysozoa</taxon>
        <taxon>Arthropoda</taxon>
        <taxon>Hexapoda</taxon>
        <taxon>Insecta</taxon>
        <taxon>Pterygota</taxon>
        <taxon>Neoptera</taxon>
        <taxon>Endopterygota</taxon>
        <taxon>Hymenoptera</taxon>
        <taxon>Apocrita</taxon>
        <taxon>Aculeata</taxon>
        <taxon>Formicoidea</taxon>
        <taxon>Formicidae</taxon>
        <taxon>Formicinae</taxon>
        <taxon>Camponotus</taxon>
    </lineage>
</organism>
<dbReference type="AlphaFoldDB" id="E2ASC2"/>
<evidence type="ECO:0000313" key="17">
    <source>
        <dbReference type="Proteomes" id="UP000000311"/>
    </source>
</evidence>
<dbReference type="CDD" id="cd11056">
    <property type="entry name" value="CYP6-like"/>
    <property type="match status" value="1"/>
</dbReference>
<name>E2ASC2_CAMFO</name>
<keyword evidence="17" id="KW-1185">Reference proteome</keyword>
<evidence type="ECO:0000256" key="12">
    <source>
        <dbReference type="ARBA" id="ARBA00023136"/>
    </source>
</evidence>
<dbReference type="InterPro" id="IPR050476">
    <property type="entry name" value="Insect_CytP450_Detox"/>
</dbReference>
<dbReference type="GO" id="GO:0016712">
    <property type="term" value="F:oxidoreductase activity, acting on paired donors, with incorporation or reduction of molecular oxygen, reduced flavin or flavoprotein as one donor, and incorporation of one atom of oxygen"/>
    <property type="evidence" value="ECO:0007669"/>
    <property type="project" value="InterPro"/>
</dbReference>
<evidence type="ECO:0000256" key="10">
    <source>
        <dbReference type="ARBA" id="ARBA00023004"/>
    </source>
</evidence>
<feature type="non-terminal residue" evidence="16">
    <location>
        <position position="1"/>
    </location>
</feature>
<dbReference type="GO" id="GO:0005789">
    <property type="term" value="C:endoplasmic reticulum membrane"/>
    <property type="evidence" value="ECO:0007669"/>
    <property type="project" value="UniProtKB-SubCell"/>
</dbReference>
<feature type="binding site" description="axial binding residue" evidence="13">
    <location>
        <position position="450"/>
    </location>
    <ligand>
        <name>heme</name>
        <dbReference type="ChEBI" id="CHEBI:30413"/>
    </ligand>
    <ligandPart>
        <name>Fe</name>
        <dbReference type="ChEBI" id="CHEBI:18248"/>
    </ligandPart>
</feature>
<evidence type="ECO:0000256" key="14">
    <source>
        <dbReference type="RuleBase" id="RU000461"/>
    </source>
</evidence>
<keyword evidence="11 14" id="KW-0503">Monooxygenase</keyword>
<sequence>IKISMVYIIVLSVIVGALGIYYYLFKDLNFFKNHEIPHKTPLPLLGNMGSTFFRRQSTAEFVKSLYDLSPDAKYVGMYEFTRPPIVIRDPELIKSITLKHFDMFMDRRAFLDEIQDPLLSKNITALRGERWREVRSILSPAFTSSKMKNMFKLMSNCAIDFANYLMQLPTEKKTMEMKEVFTRYTNDVIATCAFGVSVDSMRNPKNEFYVYGKEATVLDTVVLLKFFIFIQLPWLARLIRLKFVRDEIANFFRDLVKVTIKTRDENGIVRPDMLQLMMEKRDKDDKIELTIDDIVAQVFIFFFGGFDSSSSLMCFAAHEIAINQDVQDRLHNEIDEVLEKTNGQGSYEAINSMEYLDAVINETLRMYPIGAMLDRLCLKDFELPPTLPGVKPFTVKKGHGIWIPVYGLHHDPQYFKEPGRFDPERSLGDRKKESLNCGAYLPFGLGPRMCIGSRFALLETKVLLFHLLARCDLEPCEKTSIPFKFSKNIFNLMPEGGFWLNVSPRK</sequence>
<accession>E2ASC2</accession>
<evidence type="ECO:0000313" key="16">
    <source>
        <dbReference type="EMBL" id="EFN63656.1"/>
    </source>
</evidence>
<dbReference type="InterPro" id="IPR001128">
    <property type="entry name" value="Cyt_P450"/>
</dbReference>
<dbReference type="PROSITE" id="PS00086">
    <property type="entry name" value="CYTOCHROME_P450"/>
    <property type="match status" value="1"/>
</dbReference>
<dbReference type="SUPFAM" id="SSF48264">
    <property type="entry name" value="Cytochrome P450"/>
    <property type="match status" value="1"/>
</dbReference>
<dbReference type="PANTHER" id="PTHR24292:SF54">
    <property type="entry name" value="CYP9F3-RELATED"/>
    <property type="match status" value="1"/>
</dbReference>
<dbReference type="OMA" id="FMDHRPI"/>
<dbReference type="InParanoid" id="E2ASC2"/>
<keyword evidence="6 13" id="KW-0479">Metal-binding</keyword>
<dbReference type="PRINTS" id="PR00385">
    <property type="entry name" value="P450"/>
</dbReference>
<gene>
    <name evidence="16" type="ORF">EAG_12016</name>
</gene>
<dbReference type="GO" id="GO:0005506">
    <property type="term" value="F:iron ion binding"/>
    <property type="evidence" value="ECO:0007669"/>
    <property type="project" value="InterPro"/>
</dbReference>
<feature type="non-terminal residue" evidence="16">
    <location>
        <position position="506"/>
    </location>
</feature>
<dbReference type="PRINTS" id="PR00464">
    <property type="entry name" value="EP450II"/>
</dbReference>
<evidence type="ECO:0000256" key="6">
    <source>
        <dbReference type="ARBA" id="ARBA00022723"/>
    </source>
</evidence>
<evidence type="ECO:0000256" key="7">
    <source>
        <dbReference type="ARBA" id="ARBA00022824"/>
    </source>
</evidence>
<keyword evidence="15" id="KW-1133">Transmembrane helix</keyword>
<evidence type="ECO:0000256" key="2">
    <source>
        <dbReference type="ARBA" id="ARBA00004174"/>
    </source>
</evidence>
<keyword evidence="15" id="KW-0812">Transmembrane</keyword>
<dbReference type="Gene3D" id="1.10.630.10">
    <property type="entry name" value="Cytochrome P450"/>
    <property type="match status" value="1"/>
</dbReference>
<evidence type="ECO:0000256" key="9">
    <source>
        <dbReference type="ARBA" id="ARBA00023002"/>
    </source>
</evidence>
<comment type="similarity">
    <text evidence="4 14">Belongs to the cytochrome P450 family.</text>
</comment>
<evidence type="ECO:0000256" key="5">
    <source>
        <dbReference type="ARBA" id="ARBA00022617"/>
    </source>
</evidence>
<dbReference type="GO" id="GO:0020037">
    <property type="term" value="F:heme binding"/>
    <property type="evidence" value="ECO:0007669"/>
    <property type="project" value="InterPro"/>
</dbReference>
<dbReference type="InterPro" id="IPR002402">
    <property type="entry name" value="Cyt_P450_E_grp-II"/>
</dbReference>
<keyword evidence="10 13" id="KW-0408">Iron</keyword>
<evidence type="ECO:0000256" key="3">
    <source>
        <dbReference type="ARBA" id="ARBA00004406"/>
    </source>
</evidence>
<proteinExistence type="inferred from homology"/>
<dbReference type="STRING" id="104421.E2ASC2"/>
<keyword evidence="8" id="KW-0492">Microsome</keyword>
<keyword evidence="7" id="KW-0256">Endoplasmic reticulum</keyword>
<keyword evidence="9 14" id="KW-0560">Oxidoreductase</keyword>
<evidence type="ECO:0000256" key="4">
    <source>
        <dbReference type="ARBA" id="ARBA00010617"/>
    </source>
</evidence>
<evidence type="ECO:0000256" key="11">
    <source>
        <dbReference type="ARBA" id="ARBA00023033"/>
    </source>
</evidence>
<dbReference type="FunCoup" id="E2ASC2">
    <property type="interactions" value="40"/>
</dbReference>
<feature type="transmembrane region" description="Helical" evidence="15">
    <location>
        <begin position="6"/>
        <end position="25"/>
    </location>
</feature>